<dbReference type="EMBL" id="CAMXCT010001313">
    <property type="protein sequence ID" value="CAI3988909.1"/>
    <property type="molecule type" value="Genomic_DNA"/>
</dbReference>
<feature type="signal peptide" evidence="1">
    <location>
        <begin position="1"/>
        <end position="19"/>
    </location>
</feature>
<evidence type="ECO:0000313" key="4">
    <source>
        <dbReference type="Proteomes" id="UP001152797"/>
    </source>
</evidence>
<name>A0A9P1FTE5_9DINO</name>
<dbReference type="EMBL" id="CAMXCT030001313">
    <property type="protein sequence ID" value="CAL4776221.1"/>
    <property type="molecule type" value="Genomic_DNA"/>
</dbReference>
<sequence length="261" mass="28457">MWASLMGGGILFGLGLVMATNSSSERNCCCEGSYRDAYGGAVWTVHQAFEYTCPGKCSADGTLYSTADCSGPSMDSEIYMVRCYPNLGTELFDSVNWKCKKAPKVPKDSGCCCQSWYKKGHFGGDLAISKAIRYDSCGSGCPPGGMRYDFNFNDYHPLLDTENCSSSPSSVGDTYRICHPYQGINRDAYAWGWHDLKFITGPVCRGGPLDKDEQLENRRRYYSKAAPTANATNITAMTAGPVPISNLTSDALAERTSLVFP</sequence>
<keyword evidence="4" id="KW-1185">Reference proteome</keyword>
<proteinExistence type="predicted"/>
<keyword evidence="1" id="KW-0732">Signal</keyword>
<reference evidence="3" key="2">
    <citation type="submission" date="2024-04" db="EMBL/GenBank/DDBJ databases">
        <authorList>
            <person name="Chen Y."/>
            <person name="Shah S."/>
            <person name="Dougan E. K."/>
            <person name="Thang M."/>
            <person name="Chan C."/>
        </authorList>
    </citation>
    <scope>NUCLEOTIDE SEQUENCE [LARGE SCALE GENOMIC DNA]</scope>
</reference>
<evidence type="ECO:0000256" key="1">
    <source>
        <dbReference type="SAM" id="SignalP"/>
    </source>
</evidence>
<dbReference type="AlphaFoldDB" id="A0A9P1FTE5"/>
<protein>
    <submittedName>
        <fullName evidence="2">Uncharacterized protein</fullName>
    </submittedName>
</protein>
<organism evidence="2">
    <name type="scientific">Cladocopium goreaui</name>
    <dbReference type="NCBI Taxonomy" id="2562237"/>
    <lineage>
        <taxon>Eukaryota</taxon>
        <taxon>Sar</taxon>
        <taxon>Alveolata</taxon>
        <taxon>Dinophyceae</taxon>
        <taxon>Suessiales</taxon>
        <taxon>Symbiodiniaceae</taxon>
        <taxon>Cladocopium</taxon>
    </lineage>
</organism>
<feature type="chain" id="PRO_5043272341" evidence="1">
    <location>
        <begin position="20"/>
        <end position="261"/>
    </location>
</feature>
<dbReference type="EMBL" id="CAMXCT020001313">
    <property type="protein sequence ID" value="CAL1142284.1"/>
    <property type="molecule type" value="Genomic_DNA"/>
</dbReference>
<accession>A0A9P1FTE5</accession>
<dbReference type="Proteomes" id="UP001152797">
    <property type="component" value="Unassembled WGS sequence"/>
</dbReference>
<comment type="caution">
    <text evidence="2">The sequence shown here is derived from an EMBL/GenBank/DDBJ whole genome shotgun (WGS) entry which is preliminary data.</text>
</comment>
<evidence type="ECO:0000313" key="2">
    <source>
        <dbReference type="EMBL" id="CAI3988909.1"/>
    </source>
</evidence>
<gene>
    <name evidence="2" type="ORF">C1SCF055_LOCUS16024</name>
</gene>
<reference evidence="2" key="1">
    <citation type="submission" date="2022-10" db="EMBL/GenBank/DDBJ databases">
        <authorList>
            <person name="Chen Y."/>
            <person name="Dougan E. K."/>
            <person name="Chan C."/>
            <person name="Rhodes N."/>
            <person name="Thang M."/>
        </authorList>
    </citation>
    <scope>NUCLEOTIDE SEQUENCE</scope>
</reference>
<evidence type="ECO:0000313" key="3">
    <source>
        <dbReference type="EMBL" id="CAL1142284.1"/>
    </source>
</evidence>